<organism evidence="5 6">
    <name type="scientific">Bryocella elongata</name>
    <dbReference type="NCBI Taxonomy" id="863522"/>
    <lineage>
        <taxon>Bacteria</taxon>
        <taxon>Pseudomonadati</taxon>
        <taxon>Acidobacteriota</taxon>
        <taxon>Terriglobia</taxon>
        <taxon>Terriglobales</taxon>
        <taxon>Acidobacteriaceae</taxon>
        <taxon>Bryocella</taxon>
    </lineage>
</organism>
<dbReference type="RefSeq" id="WP_103931905.1">
    <property type="nucleotide sequence ID" value="NZ_FNVA01000001.1"/>
</dbReference>
<keyword evidence="3" id="KW-1133">Transmembrane helix</keyword>
<evidence type="ECO:0000256" key="3">
    <source>
        <dbReference type="SAM" id="Phobius"/>
    </source>
</evidence>
<dbReference type="GO" id="GO:0008758">
    <property type="term" value="F:UDP-2,3-diacylglucosamine hydrolase activity"/>
    <property type="evidence" value="ECO:0007669"/>
    <property type="project" value="TreeGrafter"/>
</dbReference>
<accession>A0A1H5UL86</accession>
<name>A0A1H5UL86_9BACT</name>
<dbReference type="InterPro" id="IPR051158">
    <property type="entry name" value="Metallophosphoesterase_sf"/>
</dbReference>
<dbReference type="InterPro" id="IPR004843">
    <property type="entry name" value="Calcineurin-like_PHP"/>
</dbReference>
<dbReference type="PANTHER" id="PTHR31302:SF31">
    <property type="entry name" value="PHOSPHODIESTERASE YAEI"/>
    <property type="match status" value="1"/>
</dbReference>
<dbReference type="InterPro" id="IPR029052">
    <property type="entry name" value="Metallo-depent_PP-like"/>
</dbReference>
<dbReference type="AlphaFoldDB" id="A0A1H5UL86"/>
<keyword evidence="3" id="KW-0812">Transmembrane</keyword>
<dbReference type="InterPro" id="IPR006311">
    <property type="entry name" value="TAT_signal"/>
</dbReference>
<protein>
    <recommendedName>
        <fullName evidence="4">Calcineurin-like phosphoesterase domain-containing protein</fullName>
    </recommendedName>
</protein>
<keyword evidence="3" id="KW-0472">Membrane</keyword>
<evidence type="ECO:0000313" key="6">
    <source>
        <dbReference type="Proteomes" id="UP000236728"/>
    </source>
</evidence>
<proteinExistence type="predicted"/>
<keyword evidence="6" id="KW-1185">Reference proteome</keyword>
<dbReference type="Proteomes" id="UP000236728">
    <property type="component" value="Unassembled WGS sequence"/>
</dbReference>
<dbReference type="Gene3D" id="3.60.21.10">
    <property type="match status" value="1"/>
</dbReference>
<dbReference type="PROSITE" id="PS51318">
    <property type="entry name" value="TAT"/>
    <property type="match status" value="1"/>
</dbReference>
<evidence type="ECO:0000313" key="5">
    <source>
        <dbReference type="EMBL" id="SEF75795.1"/>
    </source>
</evidence>
<dbReference type="SUPFAM" id="SSF56300">
    <property type="entry name" value="Metallo-dependent phosphatases"/>
    <property type="match status" value="1"/>
</dbReference>
<dbReference type="GO" id="GO:0016020">
    <property type="term" value="C:membrane"/>
    <property type="evidence" value="ECO:0007669"/>
    <property type="project" value="GOC"/>
</dbReference>
<reference evidence="5 6" key="1">
    <citation type="submission" date="2016-10" db="EMBL/GenBank/DDBJ databases">
        <authorList>
            <person name="de Groot N.N."/>
        </authorList>
    </citation>
    <scope>NUCLEOTIDE SEQUENCE [LARGE SCALE GENOMIC DNA]</scope>
    <source>
        <strain evidence="5 6">DSM 22489</strain>
    </source>
</reference>
<dbReference type="GO" id="GO:0046872">
    <property type="term" value="F:metal ion binding"/>
    <property type="evidence" value="ECO:0007669"/>
    <property type="project" value="UniProtKB-KW"/>
</dbReference>
<dbReference type="Pfam" id="PF00149">
    <property type="entry name" value="Metallophos"/>
    <property type="match status" value="1"/>
</dbReference>
<gene>
    <name evidence="5" type="ORF">SAMN05421819_1077</name>
</gene>
<evidence type="ECO:0000259" key="4">
    <source>
        <dbReference type="Pfam" id="PF00149"/>
    </source>
</evidence>
<keyword evidence="1" id="KW-0479">Metal-binding</keyword>
<feature type="domain" description="Calcineurin-like phosphoesterase" evidence="4">
    <location>
        <begin position="63"/>
        <end position="234"/>
    </location>
</feature>
<evidence type="ECO:0000256" key="1">
    <source>
        <dbReference type="ARBA" id="ARBA00022723"/>
    </source>
</evidence>
<sequence length="308" mass="33632">MPDRFDPGAQLRFSPMTRRAFLIGGSALGASLALYGGTWARHDLQVTHRQVAIQDLPDAFVGFRLVQLSDIHLVEYTEPWFLVDAVKRINELNPDLVLLTGDFVSRGPLSDPTAWHAAGVAAEILSTLKAPQRFGVLGNHDVGVGSQHVIAPLEAHGTPMLVDSYVALERGHDRIWLCGTDDAGMRTPDLNLAVPKLPDVPVILMVHEPDYVDTVVQHPRFPMIDLMLSGHTHGGQVRLPFAGPMVLPPMGRKYVEGAFQFGHMQLYVNRGLGTVGLPMRLNCPPEITHITLTRGTPGASGEDLTEKT</sequence>
<dbReference type="CDD" id="cd07385">
    <property type="entry name" value="MPP_YkuE_C"/>
    <property type="match status" value="1"/>
</dbReference>
<dbReference type="GO" id="GO:0009245">
    <property type="term" value="P:lipid A biosynthetic process"/>
    <property type="evidence" value="ECO:0007669"/>
    <property type="project" value="TreeGrafter"/>
</dbReference>
<keyword evidence="2" id="KW-0378">Hydrolase</keyword>
<dbReference type="EMBL" id="FNVA01000001">
    <property type="protein sequence ID" value="SEF75795.1"/>
    <property type="molecule type" value="Genomic_DNA"/>
</dbReference>
<dbReference type="OrthoDB" id="9780884at2"/>
<dbReference type="PANTHER" id="PTHR31302">
    <property type="entry name" value="TRANSMEMBRANE PROTEIN WITH METALLOPHOSPHOESTERASE DOMAIN-RELATED"/>
    <property type="match status" value="1"/>
</dbReference>
<feature type="transmembrane region" description="Helical" evidence="3">
    <location>
        <begin position="20"/>
        <end position="40"/>
    </location>
</feature>
<evidence type="ECO:0000256" key="2">
    <source>
        <dbReference type="ARBA" id="ARBA00022801"/>
    </source>
</evidence>